<dbReference type="InterPro" id="IPR050697">
    <property type="entry name" value="Adenylyl/Guanylyl_Cyclase_3/4"/>
</dbReference>
<evidence type="ECO:0000313" key="2">
    <source>
        <dbReference type="Proteomes" id="UP000485058"/>
    </source>
</evidence>
<feature type="non-terminal residue" evidence="1">
    <location>
        <position position="80"/>
    </location>
</feature>
<reference evidence="1 2" key="1">
    <citation type="submission" date="2020-02" db="EMBL/GenBank/DDBJ databases">
        <title>Draft genome sequence of Haematococcus lacustris strain NIES-144.</title>
        <authorList>
            <person name="Morimoto D."/>
            <person name="Nakagawa S."/>
            <person name="Yoshida T."/>
            <person name="Sawayama S."/>
        </authorList>
    </citation>
    <scope>NUCLEOTIDE SEQUENCE [LARGE SCALE GENOMIC DNA]</scope>
    <source>
        <strain evidence="1 2">NIES-144</strain>
    </source>
</reference>
<dbReference type="EMBL" id="BLLF01000787">
    <property type="protein sequence ID" value="GFH14950.1"/>
    <property type="molecule type" value="Genomic_DNA"/>
</dbReference>
<proteinExistence type="predicted"/>
<gene>
    <name evidence="1" type="ORF">HaLaN_11093</name>
</gene>
<evidence type="ECO:0000313" key="1">
    <source>
        <dbReference type="EMBL" id="GFH14950.1"/>
    </source>
</evidence>
<name>A0A699YZG3_HAELA</name>
<dbReference type="PANTHER" id="PTHR43081:SF1">
    <property type="entry name" value="ADENYLATE CYCLASE, TERMINAL-DIFFERENTIATION SPECIFIC"/>
    <property type="match status" value="1"/>
</dbReference>
<dbReference type="SUPFAM" id="SSF55073">
    <property type="entry name" value="Nucleotide cyclase"/>
    <property type="match status" value="1"/>
</dbReference>
<feature type="non-terminal residue" evidence="1">
    <location>
        <position position="1"/>
    </location>
</feature>
<dbReference type="Gene3D" id="3.30.70.1230">
    <property type="entry name" value="Nucleotide cyclase"/>
    <property type="match status" value="1"/>
</dbReference>
<dbReference type="AlphaFoldDB" id="A0A699YZG3"/>
<dbReference type="PANTHER" id="PTHR43081">
    <property type="entry name" value="ADENYLATE CYCLASE, TERMINAL-DIFFERENTIATION SPECIFIC-RELATED"/>
    <property type="match status" value="1"/>
</dbReference>
<accession>A0A699YZG3</accession>
<dbReference type="InterPro" id="IPR029787">
    <property type="entry name" value="Nucleotide_cyclase"/>
</dbReference>
<protein>
    <submittedName>
        <fullName evidence="1">Guanylate cyclase domain-containing protein</fullName>
    </submittedName>
</protein>
<sequence>VKPPGPGPETTLVLTDIESSTLLFETMPQGLMDCVMKCHHTTVRAVSLRNNGYEWSTEGDSFLIAFHTAVDALLFAVDLQ</sequence>
<dbReference type="Proteomes" id="UP000485058">
    <property type="component" value="Unassembled WGS sequence"/>
</dbReference>
<keyword evidence="2" id="KW-1185">Reference proteome</keyword>
<organism evidence="1 2">
    <name type="scientific">Haematococcus lacustris</name>
    <name type="common">Green alga</name>
    <name type="synonym">Haematococcus pluvialis</name>
    <dbReference type="NCBI Taxonomy" id="44745"/>
    <lineage>
        <taxon>Eukaryota</taxon>
        <taxon>Viridiplantae</taxon>
        <taxon>Chlorophyta</taxon>
        <taxon>core chlorophytes</taxon>
        <taxon>Chlorophyceae</taxon>
        <taxon>CS clade</taxon>
        <taxon>Chlamydomonadales</taxon>
        <taxon>Haematococcaceae</taxon>
        <taxon>Haematococcus</taxon>
    </lineage>
</organism>
<comment type="caution">
    <text evidence="1">The sequence shown here is derived from an EMBL/GenBank/DDBJ whole genome shotgun (WGS) entry which is preliminary data.</text>
</comment>